<dbReference type="InterPro" id="IPR011701">
    <property type="entry name" value="MFS"/>
</dbReference>
<keyword evidence="5 7" id="KW-1133">Transmembrane helix</keyword>
<dbReference type="Proteomes" id="UP000627715">
    <property type="component" value="Unassembled WGS sequence"/>
</dbReference>
<feature type="transmembrane region" description="Helical" evidence="7">
    <location>
        <begin position="50"/>
        <end position="69"/>
    </location>
</feature>
<feature type="transmembrane region" description="Helical" evidence="7">
    <location>
        <begin position="290"/>
        <end position="314"/>
    </location>
</feature>
<proteinExistence type="predicted"/>
<feature type="transmembrane region" description="Helical" evidence="7">
    <location>
        <begin position="120"/>
        <end position="142"/>
    </location>
</feature>
<feature type="transmembrane region" description="Helical" evidence="7">
    <location>
        <begin position="187"/>
        <end position="206"/>
    </location>
</feature>
<evidence type="ECO:0000256" key="4">
    <source>
        <dbReference type="ARBA" id="ARBA00022692"/>
    </source>
</evidence>
<evidence type="ECO:0000313" key="10">
    <source>
        <dbReference type="Proteomes" id="UP000627715"/>
    </source>
</evidence>
<feature type="transmembrane region" description="Helical" evidence="7">
    <location>
        <begin position="81"/>
        <end position="100"/>
    </location>
</feature>
<evidence type="ECO:0000256" key="5">
    <source>
        <dbReference type="ARBA" id="ARBA00022989"/>
    </source>
</evidence>
<feature type="transmembrane region" description="Helical" evidence="7">
    <location>
        <begin position="15"/>
        <end position="38"/>
    </location>
</feature>
<dbReference type="Pfam" id="PF07690">
    <property type="entry name" value="MFS_1"/>
    <property type="match status" value="1"/>
</dbReference>
<keyword evidence="3" id="KW-1003">Cell membrane</keyword>
<dbReference type="InterPro" id="IPR020846">
    <property type="entry name" value="MFS_dom"/>
</dbReference>
<feature type="domain" description="Major facilitator superfamily (MFS) profile" evidence="8">
    <location>
        <begin position="16"/>
        <end position="544"/>
    </location>
</feature>
<dbReference type="OrthoDB" id="9812221at2"/>
<keyword evidence="2" id="KW-0813">Transport</keyword>
<feature type="transmembrane region" description="Helical" evidence="7">
    <location>
        <begin position="149"/>
        <end position="167"/>
    </location>
</feature>
<comment type="subcellular location">
    <subcellularLocation>
        <location evidence="1">Cell membrane</location>
        <topology evidence="1">Multi-pass membrane protein</topology>
    </subcellularLocation>
</comment>
<gene>
    <name evidence="9" type="ORF">GCM10011403_23300</name>
</gene>
<dbReference type="InterPro" id="IPR036259">
    <property type="entry name" value="MFS_trans_sf"/>
</dbReference>
<dbReference type="Gene3D" id="1.20.1250.20">
    <property type="entry name" value="MFS general substrate transporter like domains"/>
    <property type="match status" value="1"/>
</dbReference>
<comment type="caution">
    <text evidence="9">The sequence shown here is derived from an EMBL/GenBank/DDBJ whole genome shotgun (WGS) entry which is preliminary data.</text>
</comment>
<keyword evidence="10" id="KW-1185">Reference proteome</keyword>
<keyword evidence="4 7" id="KW-0812">Transmembrane</keyword>
<dbReference type="GO" id="GO:0005886">
    <property type="term" value="C:plasma membrane"/>
    <property type="evidence" value="ECO:0007669"/>
    <property type="project" value="UniProtKB-SubCell"/>
</dbReference>
<reference evidence="9" key="1">
    <citation type="journal article" date="2014" name="Int. J. Syst. Evol. Microbiol.">
        <title>Complete genome sequence of Corynebacterium casei LMG S-19264T (=DSM 44701T), isolated from a smear-ripened cheese.</title>
        <authorList>
            <consortium name="US DOE Joint Genome Institute (JGI-PGF)"/>
            <person name="Walter F."/>
            <person name="Albersmeier A."/>
            <person name="Kalinowski J."/>
            <person name="Ruckert C."/>
        </authorList>
    </citation>
    <scope>NUCLEOTIDE SEQUENCE</scope>
    <source>
        <strain evidence="9">CGMCC 1.15425</strain>
    </source>
</reference>
<dbReference type="RefSeq" id="WP_068810050.1">
    <property type="nucleotide sequence ID" value="NZ_BMIY01000010.1"/>
</dbReference>
<sequence>MDNPALTISDADKRLTLIALLIVFLLAALDMTILSTAMPRIVAELDGLELYAWVSTSYMLASTVLVPIYGKLGDLYGRKRILVIGITIFLLGSVLCGISGEFGTLPLLGDGMQQLIIFRAVKGIGGAALFTSAIGIIADLYPPMQRARFMGLFGAIFGLASIIGPALGGFLTDFATVNWFGLEIAGWRWVFYVNIPLGLVSLFMIIRKTPPLNTGTGGKIDYLGAALLLVAFVPFLLALTWGGNQYAWTSVPLLSMFMASLVALGLFILVESRVDDPVMPLNLFRNRVFVITNLSSFVVNMAFLGVVMFMPLFMQVAMGVSATNSGFTMFPLMTGMMVGSLLSGRMVSRNGHYKPWMVGGTAMLIVGVWLLTQVGPDTSMVDLSWRMVIVGLGLGPSQSLVNLVVQAAFPMSQIGVATSSTQFFRQIGNTVGVAVFGTLLTLNLTAELPEQVPMLAQAQTSGQALDLSQAQSSAMNPEALRAGVEAAQAQSPELAAMDTDVLVSRVQQGLKVAFANAITGMFSASLWIIILGLLVTLFIPVIPLRDHSHTGKAEEQEGGE</sequence>
<feature type="transmembrane region" description="Helical" evidence="7">
    <location>
        <begin position="222"/>
        <end position="241"/>
    </location>
</feature>
<dbReference type="FunFam" id="1.20.1720.10:FF:000004">
    <property type="entry name" value="EmrB/QacA family drug resistance transporter"/>
    <property type="match status" value="1"/>
</dbReference>
<dbReference type="Gene3D" id="1.20.1720.10">
    <property type="entry name" value="Multidrug resistance protein D"/>
    <property type="match status" value="1"/>
</dbReference>
<dbReference type="EMBL" id="BMIY01000010">
    <property type="protein sequence ID" value="GFZ79571.1"/>
    <property type="molecule type" value="Genomic_DNA"/>
</dbReference>
<dbReference type="AlphaFoldDB" id="A0A916VJK5"/>
<feature type="transmembrane region" description="Helical" evidence="7">
    <location>
        <begin position="247"/>
        <end position="270"/>
    </location>
</feature>
<evidence type="ECO:0000259" key="8">
    <source>
        <dbReference type="PROSITE" id="PS50850"/>
    </source>
</evidence>
<evidence type="ECO:0000256" key="7">
    <source>
        <dbReference type="SAM" id="Phobius"/>
    </source>
</evidence>
<dbReference type="GO" id="GO:0022857">
    <property type="term" value="F:transmembrane transporter activity"/>
    <property type="evidence" value="ECO:0007669"/>
    <property type="project" value="InterPro"/>
</dbReference>
<reference evidence="9" key="2">
    <citation type="submission" date="2020-09" db="EMBL/GenBank/DDBJ databases">
        <authorList>
            <person name="Sun Q."/>
            <person name="Zhou Y."/>
        </authorList>
    </citation>
    <scope>NUCLEOTIDE SEQUENCE</scope>
    <source>
        <strain evidence="9">CGMCC 1.15425</strain>
    </source>
</reference>
<evidence type="ECO:0000256" key="2">
    <source>
        <dbReference type="ARBA" id="ARBA00022448"/>
    </source>
</evidence>
<protein>
    <recommendedName>
        <fullName evidence="8">Major facilitator superfamily (MFS) profile domain-containing protein</fullName>
    </recommendedName>
</protein>
<feature type="transmembrane region" description="Helical" evidence="7">
    <location>
        <begin position="356"/>
        <end position="372"/>
    </location>
</feature>
<name>A0A916VJK5_9GAMM</name>
<evidence type="ECO:0000256" key="3">
    <source>
        <dbReference type="ARBA" id="ARBA00022475"/>
    </source>
</evidence>
<feature type="transmembrane region" description="Helical" evidence="7">
    <location>
        <begin position="384"/>
        <end position="405"/>
    </location>
</feature>
<feature type="transmembrane region" description="Helical" evidence="7">
    <location>
        <begin position="524"/>
        <end position="542"/>
    </location>
</feature>
<dbReference type="PANTHER" id="PTHR23501:SF197">
    <property type="entry name" value="COMD"/>
    <property type="match status" value="1"/>
</dbReference>
<dbReference type="PROSITE" id="PS50850">
    <property type="entry name" value="MFS"/>
    <property type="match status" value="1"/>
</dbReference>
<dbReference type="PRINTS" id="PR01035">
    <property type="entry name" value="TCRTETA"/>
</dbReference>
<dbReference type="CDD" id="cd17502">
    <property type="entry name" value="MFS_Azr1_MDR_like"/>
    <property type="match status" value="1"/>
</dbReference>
<organism evidence="9 10">
    <name type="scientific">Pseudohongiella nitratireducens</name>
    <dbReference type="NCBI Taxonomy" id="1768907"/>
    <lineage>
        <taxon>Bacteria</taxon>
        <taxon>Pseudomonadati</taxon>
        <taxon>Pseudomonadota</taxon>
        <taxon>Gammaproteobacteria</taxon>
        <taxon>Pseudomonadales</taxon>
        <taxon>Pseudohongiellaceae</taxon>
        <taxon>Pseudohongiella</taxon>
    </lineage>
</organism>
<evidence type="ECO:0000313" key="9">
    <source>
        <dbReference type="EMBL" id="GFZ79571.1"/>
    </source>
</evidence>
<evidence type="ECO:0000256" key="6">
    <source>
        <dbReference type="ARBA" id="ARBA00023136"/>
    </source>
</evidence>
<dbReference type="PANTHER" id="PTHR23501">
    <property type="entry name" value="MAJOR FACILITATOR SUPERFAMILY"/>
    <property type="match status" value="1"/>
</dbReference>
<keyword evidence="6 7" id="KW-0472">Membrane</keyword>
<dbReference type="SUPFAM" id="SSF103473">
    <property type="entry name" value="MFS general substrate transporter"/>
    <property type="match status" value="1"/>
</dbReference>
<accession>A0A916VJK5</accession>
<dbReference type="InterPro" id="IPR001958">
    <property type="entry name" value="Tet-R_TetA/multi-R_MdtG-like"/>
</dbReference>
<feature type="transmembrane region" description="Helical" evidence="7">
    <location>
        <begin position="326"/>
        <end position="344"/>
    </location>
</feature>
<evidence type="ECO:0000256" key="1">
    <source>
        <dbReference type="ARBA" id="ARBA00004651"/>
    </source>
</evidence>